<comment type="caution">
    <text evidence="3">The sequence shown here is derived from an EMBL/GenBank/DDBJ whole genome shotgun (WGS) entry which is preliminary data.</text>
</comment>
<keyword evidence="4" id="KW-1185">Reference proteome</keyword>
<evidence type="ECO:0000256" key="1">
    <source>
        <dbReference type="ARBA" id="ARBA00023002"/>
    </source>
</evidence>
<sequence length="359" mass="37964">MKIIVIGAGIVGTLTAYRLAAAGASVTVLEAGHPVSAASGASFGWINASFFEDADHFRLRAAGIDAHRRLATDLDSRAVRWPGTLCWDAQGDAFDDQRNTLKELGYAVQEIDAKDFAALEPHVSAPERALHFTSEGAVDLVTLARDALRACAARHVQVITGVAASGFVTQGNAVTGVETDTGVLTADQVVVAAGVATQGLLRNVGLHVPMLDRPGLILRSDPMPPLVRHVLVAPGQELRQTPRGHFLAPTAAHHQGDTADRITQTPDRLADRAMIRLRALLGRDLRWEEITRAYRPVPADGLPVIGACGPAGLYVMTMHSGATLAPLAAELAAAEIMGAALTNVQSALLTPYRPQRFTG</sequence>
<proteinExistence type="predicted"/>
<organism evidence="3 4">
    <name type="scientific">Roseobacter insulae</name>
    <dbReference type="NCBI Taxonomy" id="2859783"/>
    <lineage>
        <taxon>Bacteria</taxon>
        <taxon>Pseudomonadati</taxon>
        <taxon>Pseudomonadota</taxon>
        <taxon>Alphaproteobacteria</taxon>
        <taxon>Rhodobacterales</taxon>
        <taxon>Roseobacteraceae</taxon>
        <taxon>Roseobacter</taxon>
    </lineage>
</organism>
<keyword evidence="1" id="KW-0560">Oxidoreductase</keyword>
<evidence type="ECO:0000313" key="4">
    <source>
        <dbReference type="Proteomes" id="UP001138661"/>
    </source>
</evidence>
<dbReference type="GO" id="GO:0016491">
    <property type="term" value="F:oxidoreductase activity"/>
    <property type="evidence" value="ECO:0007669"/>
    <property type="project" value="UniProtKB-KW"/>
</dbReference>
<dbReference type="PANTHER" id="PTHR13847:SF289">
    <property type="entry name" value="GLYCINE OXIDASE"/>
    <property type="match status" value="1"/>
</dbReference>
<dbReference type="RefSeq" id="WP_219501485.1">
    <property type="nucleotide sequence ID" value="NZ_JAHXDN010000002.1"/>
</dbReference>
<dbReference type="EMBL" id="JAHXDN010000002">
    <property type="protein sequence ID" value="MBW4708064.1"/>
    <property type="molecule type" value="Genomic_DNA"/>
</dbReference>
<dbReference type="PANTHER" id="PTHR13847">
    <property type="entry name" value="SARCOSINE DEHYDROGENASE-RELATED"/>
    <property type="match status" value="1"/>
</dbReference>
<dbReference type="GO" id="GO:0005737">
    <property type="term" value="C:cytoplasm"/>
    <property type="evidence" value="ECO:0007669"/>
    <property type="project" value="TreeGrafter"/>
</dbReference>
<dbReference type="Pfam" id="PF01266">
    <property type="entry name" value="DAO"/>
    <property type="match status" value="1"/>
</dbReference>
<dbReference type="AlphaFoldDB" id="A0A9X1FVD2"/>
<evidence type="ECO:0000313" key="3">
    <source>
        <dbReference type="EMBL" id="MBW4708064.1"/>
    </source>
</evidence>
<evidence type="ECO:0000259" key="2">
    <source>
        <dbReference type="Pfam" id="PF01266"/>
    </source>
</evidence>
<dbReference type="InterPro" id="IPR006076">
    <property type="entry name" value="FAD-dep_OxRdtase"/>
</dbReference>
<reference evidence="3" key="1">
    <citation type="submission" date="2021-07" db="EMBL/GenBank/DDBJ databases">
        <title>Roseobacter insulae sp. nov., isolated from a tidal flat.</title>
        <authorList>
            <person name="Park S."/>
            <person name="Yoon J.-H."/>
        </authorList>
    </citation>
    <scope>NUCLEOTIDE SEQUENCE</scope>
    <source>
        <strain evidence="3">YSTF-M11</strain>
    </source>
</reference>
<dbReference type="Proteomes" id="UP001138661">
    <property type="component" value="Unassembled WGS sequence"/>
</dbReference>
<accession>A0A9X1FVD2</accession>
<feature type="domain" description="FAD dependent oxidoreductase" evidence="2">
    <location>
        <begin position="2"/>
        <end position="334"/>
    </location>
</feature>
<gene>
    <name evidence="3" type="ORF">KX928_09720</name>
</gene>
<protein>
    <submittedName>
        <fullName evidence="3">FAD-binding oxidoreductase</fullName>
    </submittedName>
</protein>
<name>A0A9X1FVD2_9RHOB</name>